<comment type="similarity">
    <text evidence="2 6">Belongs to the class-III pyridoxal-phosphate-dependent aminotransferase family.</text>
</comment>
<organism evidence="7 8">
    <name type="scientific">Colwellia psychrerythraea</name>
    <name type="common">Vibrio psychroerythus</name>
    <dbReference type="NCBI Taxonomy" id="28229"/>
    <lineage>
        <taxon>Bacteria</taxon>
        <taxon>Pseudomonadati</taxon>
        <taxon>Pseudomonadota</taxon>
        <taxon>Gammaproteobacteria</taxon>
        <taxon>Alteromonadales</taxon>
        <taxon>Colwelliaceae</taxon>
        <taxon>Colwellia</taxon>
    </lineage>
</organism>
<proteinExistence type="inferred from homology"/>
<dbReference type="SUPFAM" id="SSF53383">
    <property type="entry name" value="PLP-dependent transferases"/>
    <property type="match status" value="1"/>
</dbReference>
<accession>A0A099KUG8</accession>
<evidence type="ECO:0000256" key="6">
    <source>
        <dbReference type="RuleBase" id="RU003560"/>
    </source>
</evidence>
<comment type="cofactor">
    <cofactor evidence="1">
        <name>pyridoxal 5'-phosphate</name>
        <dbReference type="ChEBI" id="CHEBI:597326"/>
    </cofactor>
</comment>
<dbReference type="Gene3D" id="3.40.640.10">
    <property type="entry name" value="Type I PLP-dependent aspartate aminotransferase-like (Major domain)"/>
    <property type="match status" value="1"/>
</dbReference>
<keyword evidence="5 6" id="KW-0663">Pyridoxal phosphate</keyword>
<keyword evidence="3 7" id="KW-0032">Aminotransferase</keyword>
<dbReference type="PANTHER" id="PTHR43094">
    <property type="entry name" value="AMINOTRANSFERASE"/>
    <property type="match status" value="1"/>
</dbReference>
<dbReference type="InterPro" id="IPR005814">
    <property type="entry name" value="Aminotrans_3"/>
</dbReference>
<gene>
    <name evidence="7" type="ORF">ND2E_1603</name>
</gene>
<evidence type="ECO:0000256" key="1">
    <source>
        <dbReference type="ARBA" id="ARBA00001933"/>
    </source>
</evidence>
<dbReference type="CDD" id="cd00610">
    <property type="entry name" value="OAT_like"/>
    <property type="match status" value="1"/>
</dbReference>
<dbReference type="GO" id="GO:0004015">
    <property type="term" value="F:adenosylmethionine-8-amino-7-oxononanoate transaminase activity"/>
    <property type="evidence" value="ECO:0007669"/>
    <property type="project" value="UniProtKB-EC"/>
</dbReference>
<comment type="caution">
    <text evidence="7">The sequence shown here is derived from an EMBL/GenBank/DDBJ whole genome shotgun (WGS) entry which is preliminary data.</text>
</comment>
<dbReference type="InterPro" id="IPR015424">
    <property type="entry name" value="PyrdxlP-dep_Trfase"/>
</dbReference>
<evidence type="ECO:0000313" key="7">
    <source>
        <dbReference type="EMBL" id="KGJ94414.1"/>
    </source>
</evidence>
<dbReference type="RefSeq" id="WP_033092376.1">
    <property type="nucleotide sequence ID" value="NZ_JQED01000005.1"/>
</dbReference>
<dbReference type="InterPro" id="IPR015422">
    <property type="entry name" value="PyrdxlP-dep_Trfase_small"/>
</dbReference>
<protein>
    <submittedName>
        <fullName evidence="7">Adenosylmethionine--8-amino-7-oxononanoate transaminase</fullName>
        <ecNumber evidence="7">2.6.1.62</ecNumber>
    </submittedName>
</protein>
<dbReference type="FunFam" id="3.40.640.10:FF:000014">
    <property type="entry name" value="Adenosylmethionine-8-amino-7-oxononanoate aminotransferase, probable"/>
    <property type="match status" value="1"/>
</dbReference>
<keyword evidence="4 7" id="KW-0808">Transferase</keyword>
<dbReference type="PANTHER" id="PTHR43094:SF1">
    <property type="entry name" value="AMINOTRANSFERASE CLASS-III"/>
    <property type="match status" value="1"/>
</dbReference>
<dbReference type="PATRIC" id="fig|28229.4.peg.607"/>
<dbReference type="EC" id="2.6.1.62" evidence="7"/>
<dbReference type="GO" id="GO:0030170">
    <property type="term" value="F:pyridoxal phosphate binding"/>
    <property type="evidence" value="ECO:0007669"/>
    <property type="project" value="InterPro"/>
</dbReference>
<dbReference type="GO" id="GO:0005829">
    <property type="term" value="C:cytosol"/>
    <property type="evidence" value="ECO:0007669"/>
    <property type="project" value="TreeGrafter"/>
</dbReference>
<sequence length="451" mass="49643">MKSEFQQKNTAHHFQPFSDNKELAEKGIKLISKAEGVYIYEDNGKKYLDGMAGLWCVNIGYGRKELVEAASQQMTELPYYNLFFKTTTEPATELAAKIASIAPAHMNKVFFTGSGSDANDTNFRMVRRYWDLKGKPSKKTFISRQNAYHGSTVAAASLGGMGYMHEQGDLPIDGVVHVDQPYWFAEGGDLSKDEFGLKAAQSLEAKILEVGEENIAAFIAEPFQGAGGVITPPDTYWPEIKRILAKYDILFILDEVISGFGRTGEWFASEYFDLKPDMITIAKGMSSGYLPIGGVIISDKVADVVIGEGADFNHGYTYSGHPVAAAVALKNIELLESEGIVEQVKAEISPYLQQRWQELADHPIVGEARGLGMVASIELVKDKTTKERLAPNAAGGNVCRDYSMDNGLIMRSCGDIMVISPPLVISKTEIDELIEKAKKTLDDTARFYNLI</sequence>
<reference evidence="7 8" key="1">
    <citation type="submission" date="2014-08" db="EMBL/GenBank/DDBJ databases">
        <title>Genomic and Phenotypic Diversity of Colwellia psychrerythraea strains from Disparate Marine Basins.</title>
        <authorList>
            <person name="Techtmann S.M."/>
            <person name="Stelling S.C."/>
            <person name="Utturkar S.M."/>
            <person name="Alshibli N."/>
            <person name="Harris A."/>
            <person name="Brown S.D."/>
            <person name="Hazen T.C."/>
        </authorList>
    </citation>
    <scope>NUCLEOTIDE SEQUENCE [LARGE SCALE GENOMIC DNA]</scope>
    <source>
        <strain evidence="7 8">ND2E</strain>
    </source>
</reference>
<dbReference type="InterPro" id="IPR049704">
    <property type="entry name" value="Aminotrans_3_PPA_site"/>
</dbReference>
<evidence type="ECO:0000256" key="3">
    <source>
        <dbReference type="ARBA" id="ARBA00022576"/>
    </source>
</evidence>
<dbReference type="PROSITE" id="PS00600">
    <property type="entry name" value="AA_TRANSFER_CLASS_3"/>
    <property type="match status" value="1"/>
</dbReference>
<dbReference type="NCBIfam" id="NF005682">
    <property type="entry name" value="PRK07480.1"/>
    <property type="match status" value="1"/>
</dbReference>
<evidence type="ECO:0000256" key="5">
    <source>
        <dbReference type="ARBA" id="ARBA00022898"/>
    </source>
</evidence>
<dbReference type="EMBL" id="JQED01000005">
    <property type="protein sequence ID" value="KGJ94414.1"/>
    <property type="molecule type" value="Genomic_DNA"/>
</dbReference>
<dbReference type="Pfam" id="PF00202">
    <property type="entry name" value="Aminotran_3"/>
    <property type="match status" value="1"/>
</dbReference>
<dbReference type="Gene3D" id="3.90.1150.10">
    <property type="entry name" value="Aspartate Aminotransferase, domain 1"/>
    <property type="match status" value="1"/>
</dbReference>
<evidence type="ECO:0000256" key="2">
    <source>
        <dbReference type="ARBA" id="ARBA00008954"/>
    </source>
</evidence>
<evidence type="ECO:0000256" key="4">
    <source>
        <dbReference type="ARBA" id="ARBA00022679"/>
    </source>
</evidence>
<dbReference type="OrthoDB" id="9801052at2"/>
<name>A0A099KUG8_COLPS</name>
<evidence type="ECO:0000313" key="8">
    <source>
        <dbReference type="Proteomes" id="UP000029843"/>
    </source>
</evidence>
<dbReference type="Proteomes" id="UP000029843">
    <property type="component" value="Unassembled WGS sequence"/>
</dbReference>
<dbReference type="InterPro" id="IPR015421">
    <property type="entry name" value="PyrdxlP-dep_Trfase_major"/>
</dbReference>
<dbReference type="PIRSF" id="PIRSF000521">
    <property type="entry name" value="Transaminase_4ab_Lys_Orn"/>
    <property type="match status" value="1"/>
</dbReference>
<dbReference type="AlphaFoldDB" id="A0A099KUG8"/>
<dbReference type="NCBIfam" id="NF004767">
    <property type="entry name" value="PRK06105.1"/>
    <property type="match status" value="1"/>
</dbReference>